<dbReference type="RefSeq" id="WP_233289869.1">
    <property type="nucleotide sequence ID" value="NZ_CP054927.1"/>
</dbReference>
<reference evidence="1 2" key="1">
    <citation type="submission" date="2024-01" db="EMBL/GenBank/DDBJ databases">
        <title>Metagenomic exploration of the rhizosphere soil microbial community and their significance in facilitating the development of wild simulated ginseng.</title>
        <authorList>
            <person name="Huang J."/>
        </authorList>
    </citation>
    <scope>NUCLEOTIDE SEQUENCE [LARGE SCALE GENOMIC DNA]</scope>
    <source>
        <strain evidence="1 2">WY141</strain>
    </source>
</reference>
<comment type="caution">
    <text evidence="1">The sequence shown here is derived from an EMBL/GenBank/DDBJ whole genome shotgun (WGS) entry which is preliminary data.</text>
</comment>
<proteinExistence type="predicted"/>
<name>A0ABV1QD15_STRMI</name>
<sequence length="95" mass="9733">MGSLNPAACDRMGPDGRLIEGNGGVDAGTMSTLAIVPCVLSDADWLTPDHHVRLLAAASVTTGIARLLAEDPGTAILHGLAARMCATLDHVTRTS</sequence>
<dbReference type="EMBL" id="JBEJUE010000049">
    <property type="protein sequence ID" value="MER0429066.1"/>
    <property type="molecule type" value="Genomic_DNA"/>
</dbReference>
<protein>
    <submittedName>
        <fullName evidence="1">Uncharacterized protein</fullName>
    </submittedName>
</protein>
<dbReference type="Proteomes" id="UP001456562">
    <property type="component" value="Unassembled WGS sequence"/>
</dbReference>
<gene>
    <name evidence="1" type="ORF">ABR748_33445</name>
</gene>
<evidence type="ECO:0000313" key="2">
    <source>
        <dbReference type="Proteomes" id="UP001456562"/>
    </source>
</evidence>
<accession>A0ABV1QD15</accession>
<dbReference type="GeneID" id="87636993"/>
<evidence type="ECO:0000313" key="1">
    <source>
        <dbReference type="EMBL" id="MER0429066.1"/>
    </source>
</evidence>
<organism evidence="1 2">
    <name type="scientific">Streptomyces microflavus</name>
    <name type="common">Streptomyces lipmanii</name>
    <dbReference type="NCBI Taxonomy" id="1919"/>
    <lineage>
        <taxon>Bacteria</taxon>
        <taxon>Bacillati</taxon>
        <taxon>Actinomycetota</taxon>
        <taxon>Actinomycetes</taxon>
        <taxon>Kitasatosporales</taxon>
        <taxon>Streptomycetaceae</taxon>
        <taxon>Streptomyces</taxon>
    </lineage>
</organism>
<keyword evidence="2" id="KW-1185">Reference proteome</keyword>